<feature type="signal peptide" evidence="1">
    <location>
        <begin position="1"/>
        <end position="18"/>
    </location>
</feature>
<reference evidence="2 3" key="1">
    <citation type="submission" date="2016-11" db="EMBL/GenBank/DDBJ databases">
        <title>Study of marine rhodopsin-containing bacteria.</title>
        <authorList>
            <person name="Yoshizawa S."/>
            <person name="Kumagai Y."/>
            <person name="Kogure K."/>
        </authorList>
    </citation>
    <scope>NUCLEOTIDE SEQUENCE [LARGE SCALE GENOMIC DNA]</scope>
    <source>
        <strain evidence="2 3">SAORIC-28</strain>
    </source>
</reference>
<evidence type="ECO:0008006" key="4">
    <source>
        <dbReference type="Google" id="ProtNLM"/>
    </source>
</evidence>
<protein>
    <recommendedName>
        <fullName evidence="4">MucB/RseB N-terminal domain-containing protein</fullName>
    </recommendedName>
</protein>
<keyword evidence="3" id="KW-1185">Reference proteome</keyword>
<evidence type="ECO:0000313" key="3">
    <source>
        <dbReference type="Proteomes" id="UP000216339"/>
    </source>
</evidence>
<keyword evidence="1" id="KW-0732">Signal</keyword>
<dbReference type="RefSeq" id="WP_095510563.1">
    <property type="nucleotide sequence ID" value="NZ_MQWD01000001.1"/>
</dbReference>
<evidence type="ECO:0000313" key="2">
    <source>
        <dbReference type="EMBL" id="PAP76895.1"/>
    </source>
</evidence>
<dbReference type="OrthoDB" id="9865915at2"/>
<dbReference type="Proteomes" id="UP000216339">
    <property type="component" value="Unassembled WGS sequence"/>
</dbReference>
<proteinExistence type="predicted"/>
<organism evidence="2 3">
    <name type="scientific">Rubrivirga marina</name>
    <dbReference type="NCBI Taxonomy" id="1196024"/>
    <lineage>
        <taxon>Bacteria</taxon>
        <taxon>Pseudomonadati</taxon>
        <taxon>Rhodothermota</taxon>
        <taxon>Rhodothermia</taxon>
        <taxon>Rhodothermales</taxon>
        <taxon>Rubricoccaceae</taxon>
        <taxon>Rubrivirga</taxon>
    </lineage>
</organism>
<accession>A0A271J1R1</accession>
<feature type="chain" id="PRO_5012967378" description="MucB/RseB N-terminal domain-containing protein" evidence="1">
    <location>
        <begin position="19"/>
        <end position="225"/>
    </location>
</feature>
<gene>
    <name evidence="2" type="ORF">BSZ37_10855</name>
</gene>
<name>A0A271J1R1_9BACT</name>
<dbReference type="EMBL" id="MQWD01000001">
    <property type="protein sequence ID" value="PAP76895.1"/>
    <property type="molecule type" value="Genomic_DNA"/>
</dbReference>
<comment type="caution">
    <text evidence="2">The sequence shown here is derived from an EMBL/GenBank/DDBJ whole genome shotgun (WGS) entry which is preliminary data.</text>
</comment>
<sequence>MRLAVLAFALSASAAAQPDPLAALADALGGRARIDAVETLEVRSRTRATVGEATVTVRSTLAVEFPDAARWTAKTDGPERATWLDGEAGRVAAGDSVRALPEAAVDALQAALWLRPLVLAARRAELSAEALGADLLRVDVPGRRDPLIIGLDDAGRPARITTFRRQGGRREYVEVVLRDYREVDGVFVPHRVRQAVGGVVTGVTTVESVRLGAALEGAPFGAGGG</sequence>
<dbReference type="AlphaFoldDB" id="A0A271J1R1"/>
<evidence type="ECO:0000256" key="1">
    <source>
        <dbReference type="SAM" id="SignalP"/>
    </source>
</evidence>